<dbReference type="OrthoDB" id="646694at2"/>
<dbReference type="Gene3D" id="3.40.190.290">
    <property type="match status" value="1"/>
</dbReference>
<name>A0A266NAF5_9PSED</name>
<evidence type="ECO:0000256" key="3">
    <source>
        <dbReference type="ARBA" id="ARBA00023125"/>
    </source>
</evidence>
<organism evidence="6 7">
    <name type="scientific">Pseudomonas lundensis</name>
    <dbReference type="NCBI Taxonomy" id="86185"/>
    <lineage>
        <taxon>Bacteria</taxon>
        <taxon>Pseudomonadati</taxon>
        <taxon>Pseudomonadota</taxon>
        <taxon>Gammaproteobacteria</taxon>
        <taxon>Pseudomonadales</taxon>
        <taxon>Pseudomonadaceae</taxon>
        <taxon>Pseudomonas</taxon>
    </lineage>
</organism>
<keyword evidence="2" id="KW-0805">Transcription regulation</keyword>
<dbReference type="InterPro" id="IPR036390">
    <property type="entry name" value="WH_DNA-bd_sf"/>
</dbReference>
<dbReference type="SUPFAM" id="SSF53850">
    <property type="entry name" value="Periplasmic binding protein-like II"/>
    <property type="match status" value="1"/>
</dbReference>
<dbReference type="GO" id="GO:0003700">
    <property type="term" value="F:DNA-binding transcription factor activity"/>
    <property type="evidence" value="ECO:0007669"/>
    <property type="project" value="InterPro"/>
</dbReference>
<keyword evidence="3" id="KW-0238">DNA-binding</keyword>
<dbReference type="PROSITE" id="PS50931">
    <property type="entry name" value="HTH_LYSR"/>
    <property type="match status" value="1"/>
</dbReference>
<evidence type="ECO:0000313" key="7">
    <source>
        <dbReference type="Proteomes" id="UP000215788"/>
    </source>
</evidence>
<dbReference type="Pfam" id="PF00126">
    <property type="entry name" value="HTH_1"/>
    <property type="match status" value="1"/>
</dbReference>
<dbReference type="PANTHER" id="PTHR30126">
    <property type="entry name" value="HTH-TYPE TRANSCRIPTIONAL REGULATOR"/>
    <property type="match status" value="1"/>
</dbReference>
<dbReference type="Pfam" id="PF03466">
    <property type="entry name" value="LysR_substrate"/>
    <property type="match status" value="1"/>
</dbReference>
<evidence type="ECO:0000259" key="5">
    <source>
        <dbReference type="PROSITE" id="PS50931"/>
    </source>
</evidence>
<dbReference type="FunFam" id="1.10.10.10:FF:000001">
    <property type="entry name" value="LysR family transcriptional regulator"/>
    <property type="match status" value="1"/>
</dbReference>
<reference evidence="6 7" key="1">
    <citation type="submission" date="2017-08" db="EMBL/GenBank/DDBJ databases">
        <title>Genomic and metabolic characterisation of spoilage-associated Pseudomonas species.</title>
        <authorList>
            <person name="Stanborough T."/>
            <person name="Fegan N."/>
            <person name="Powell S.M."/>
            <person name="Singh T."/>
            <person name="Tamplin M.L."/>
            <person name="Chandry P.S."/>
        </authorList>
    </citation>
    <scope>NUCLEOTIDE SEQUENCE [LARGE SCALE GENOMIC DNA]</scope>
    <source>
        <strain evidence="6 7">L1802</strain>
    </source>
</reference>
<evidence type="ECO:0000256" key="1">
    <source>
        <dbReference type="ARBA" id="ARBA00009437"/>
    </source>
</evidence>
<evidence type="ECO:0000256" key="4">
    <source>
        <dbReference type="ARBA" id="ARBA00023163"/>
    </source>
</evidence>
<dbReference type="AlphaFoldDB" id="A0A266NAF5"/>
<sequence>MNLFQLRAFDAVAREGSFTRAAARLFISQPAVTGHIKTLEEHYQITLLRRTARRVELTEEGIKLAAITRAMFGLVDEAQVMLEANRQLLTGRLEVAADGPHLVMPMLASLRERYPGITVNLRLGNAQETLAALLSEHADVAVLTEVEPRNGLMLRPLKQSHICALVPSSHPWQALTGGVEMAQLDQVIMVLREPASTTRRTFDQACKQAGVSPRVLLELDSREAVTEAVAAQLGVGIVSSAEVSQDPRVCAVPINGHGLTNRHMLGCMERRAQLRLIKAFMSLAPSSAA</sequence>
<dbReference type="EMBL" id="NQKI01000014">
    <property type="protein sequence ID" value="OZY59439.1"/>
    <property type="molecule type" value="Genomic_DNA"/>
</dbReference>
<accession>A0A266NAF5</accession>
<dbReference type="InterPro" id="IPR036388">
    <property type="entry name" value="WH-like_DNA-bd_sf"/>
</dbReference>
<comment type="caution">
    <text evidence="6">The sequence shown here is derived from an EMBL/GenBank/DDBJ whole genome shotgun (WGS) entry which is preliminary data.</text>
</comment>
<proteinExistence type="inferred from homology"/>
<dbReference type="InterPro" id="IPR000847">
    <property type="entry name" value="LysR_HTH_N"/>
</dbReference>
<comment type="similarity">
    <text evidence="1">Belongs to the LysR transcriptional regulatory family.</text>
</comment>
<dbReference type="Proteomes" id="UP000215788">
    <property type="component" value="Unassembled WGS sequence"/>
</dbReference>
<dbReference type="Gene3D" id="1.10.10.10">
    <property type="entry name" value="Winged helix-like DNA-binding domain superfamily/Winged helix DNA-binding domain"/>
    <property type="match status" value="1"/>
</dbReference>
<evidence type="ECO:0000256" key="2">
    <source>
        <dbReference type="ARBA" id="ARBA00023015"/>
    </source>
</evidence>
<dbReference type="CDD" id="cd05466">
    <property type="entry name" value="PBP2_LTTR_substrate"/>
    <property type="match status" value="1"/>
</dbReference>
<feature type="domain" description="HTH lysR-type" evidence="5">
    <location>
        <begin position="1"/>
        <end position="58"/>
    </location>
</feature>
<dbReference type="PRINTS" id="PR00039">
    <property type="entry name" value="HTHLYSR"/>
</dbReference>
<protein>
    <submittedName>
        <fullName evidence="6">LysR family transcriptional regulator</fullName>
    </submittedName>
</protein>
<dbReference type="NCBIfam" id="TIGR03339">
    <property type="entry name" value="phn_lysR"/>
    <property type="match status" value="1"/>
</dbReference>
<keyword evidence="4" id="KW-0804">Transcription</keyword>
<dbReference type="InterPro" id="IPR017724">
    <property type="entry name" value="Tscrpt_reg_LysR"/>
</dbReference>
<dbReference type="GO" id="GO:0000976">
    <property type="term" value="F:transcription cis-regulatory region binding"/>
    <property type="evidence" value="ECO:0007669"/>
    <property type="project" value="TreeGrafter"/>
</dbReference>
<gene>
    <name evidence="6" type="ORF">CJF39_11045</name>
</gene>
<dbReference type="InterPro" id="IPR005119">
    <property type="entry name" value="LysR_subst-bd"/>
</dbReference>
<evidence type="ECO:0000313" key="6">
    <source>
        <dbReference type="EMBL" id="OZY59439.1"/>
    </source>
</evidence>
<dbReference type="RefSeq" id="WP_094993462.1">
    <property type="nucleotide sequence ID" value="NZ_NQKI01000014.1"/>
</dbReference>
<dbReference type="SUPFAM" id="SSF46785">
    <property type="entry name" value="Winged helix' DNA-binding domain"/>
    <property type="match status" value="1"/>
</dbReference>
<dbReference type="PANTHER" id="PTHR30126:SF94">
    <property type="entry name" value="LYSR FAMILY TRANSCRIPTIONAL REGULATOR"/>
    <property type="match status" value="1"/>
</dbReference>